<name>A0ABP0XJI7_9BRYO</name>
<dbReference type="Gene3D" id="1.10.3450.10">
    <property type="entry name" value="TTHA0068-like"/>
    <property type="match status" value="1"/>
</dbReference>
<dbReference type="SUPFAM" id="SSF140663">
    <property type="entry name" value="TTHA0068-like"/>
    <property type="match status" value="1"/>
</dbReference>
<sequence length="279" mass="31117">MSSIITHFLPSHYCHISFTSARNPEQYGGGVHHVHSIQRNGLFTTGADSGTNGAKVEVLLKKKQKNKVWSRGDVCVVHGRWRWDDEEIAAESSQLSFAQGVEHFNAGEYYECHDVMEGLWNNALEPQRSILHGILQCSVGLHHLLHQNHRGAMVELGEGLTKLRRVGFEKGPLHAFEREASAVLEFVYNTQLEHAACAEDMCITMDGSEQSYRLLGNFGAGQMLYRLNSDGSGDTEAHIVFFPQYFEASSLDISLLTTAPIKVKVPTLQASEEDLYQLS</sequence>
<reference evidence="1" key="1">
    <citation type="submission" date="2024-02" db="EMBL/GenBank/DDBJ databases">
        <authorList>
            <consortium name="ELIXIR-Norway"/>
            <consortium name="Elixir Norway"/>
        </authorList>
    </citation>
    <scope>NUCLEOTIDE SEQUENCE</scope>
</reference>
<dbReference type="PANTHER" id="PTHR34796">
    <property type="entry name" value="EXPRESSED PROTEIN"/>
    <property type="match status" value="1"/>
</dbReference>
<dbReference type="InterPro" id="IPR005500">
    <property type="entry name" value="DUF309"/>
</dbReference>
<proteinExistence type="predicted"/>
<evidence type="ECO:0000313" key="2">
    <source>
        <dbReference type="Proteomes" id="UP001497444"/>
    </source>
</evidence>
<organism evidence="1 2">
    <name type="scientific">Sphagnum jensenii</name>
    <dbReference type="NCBI Taxonomy" id="128206"/>
    <lineage>
        <taxon>Eukaryota</taxon>
        <taxon>Viridiplantae</taxon>
        <taxon>Streptophyta</taxon>
        <taxon>Embryophyta</taxon>
        <taxon>Bryophyta</taxon>
        <taxon>Sphagnophytina</taxon>
        <taxon>Sphagnopsida</taxon>
        <taxon>Sphagnales</taxon>
        <taxon>Sphagnaceae</taxon>
        <taxon>Sphagnum</taxon>
    </lineage>
</organism>
<dbReference type="EMBL" id="OZ020104">
    <property type="protein sequence ID" value="CAK9279274.1"/>
    <property type="molecule type" value="Genomic_DNA"/>
</dbReference>
<protein>
    <recommendedName>
        <fullName evidence="3">DUF309 domain-containing protein</fullName>
    </recommendedName>
</protein>
<evidence type="ECO:0000313" key="1">
    <source>
        <dbReference type="EMBL" id="CAK9279274.1"/>
    </source>
</evidence>
<dbReference type="PANTHER" id="PTHR34796:SF1">
    <property type="entry name" value="EXPRESSED PROTEIN"/>
    <property type="match status" value="1"/>
</dbReference>
<evidence type="ECO:0008006" key="3">
    <source>
        <dbReference type="Google" id="ProtNLM"/>
    </source>
</evidence>
<keyword evidence="2" id="KW-1185">Reference proteome</keyword>
<gene>
    <name evidence="1" type="ORF">CSSPJE1EN1_LOCUS24752</name>
</gene>
<dbReference type="Proteomes" id="UP001497444">
    <property type="component" value="Chromosome 9"/>
</dbReference>
<dbReference type="InterPro" id="IPR023203">
    <property type="entry name" value="TTHA0068_sf"/>
</dbReference>
<dbReference type="Pfam" id="PF03745">
    <property type="entry name" value="DUF309"/>
    <property type="match status" value="1"/>
</dbReference>
<accession>A0ABP0XJI7</accession>